<reference evidence="2 3" key="1">
    <citation type="submission" date="2016-10" db="EMBL/GenBank/DDBJ databases">
        <authorList>
            <person name="de Groot N.N."/>
        </authorList>
    </citation>
    <scope>NUCLEOTIDE SEQUENCE [LARGE SCALE GENOMIC DNA]</scope>
    <source>
        <strain evidence="2 3">JCM 11308</strain>
    </source>
</reference>
<dbReference type="Gene3D" id="3.40.50.1580">
    <property type="entry name" value="Nucleoside phosphorylase domain"/>
    <property type="match status" value="1"/>
</dbReference>
<dbReference type="GO" id="GO:0019284">
    <property type="term" value="P:L-methionine salvage from S-adenosylmethionine"/>
    <property type="evidence" value="ECO:0007669"/>
    <property type="project" value="TreeGrafter"/>
</dbReference>
<dbReference type="RefSeq" id="WP_072845070.1">
    <property type="nucleotide sequence ID" value="NZ_FNAB01000006.1"/>
</dbReference>
<dbReference type="GO" id="GO:0009116">
    <property type="term" value="P:nucleoside metabolic process"/>
    <property type="evidence" value="ECO:0007669"/>
    <property type="project" value="InterPro"/>
</dbReference>
<gene>
    <name evidence="2" type="ORF">SAMN05444580_106249</name>
</gene>
<dbReference type="GO" id="GO:0008782">
    <property type="term" value="F:adenosylhomocysteine nucleosidase activity"/>
    <property type="evidence" value="ECO:0007669"/>
    <property type="project" value="TreeGrafter"/>
</dbReference>
<keyword evidence="3" id="KW-1185">Reference proteome</keyword>
<dbReference type="Proteomes" id="UP000199417">
    <property type="component" value="Unassembled WGS sequence"/>
</dbReference>
<dbReference type="InterPro" id="IPR000845">
    <property type="entry name" value="Nucleoside_phosphorylase_d"/>
</dbReference>
<name>A0A1G6XME3_9NOCA</name>
<dbReference type="STRING" id="168276.SAMN05444580_106249"/>
<proteinExistence type="predicted"/>
<accession>A0A1G6XME3</accession>
<protein>
    <submittedName>
        <fullName evidence="2">Purine nucleosidase/adenosylhomocysteine nucleosidase</fullName>
    </submittedName>
</protein>
<evidence type="ECO:0000313" key="2">
    <source>
        <dbReference type="EMBL" id="SDD78426.1"/>
    </source>
</evidence>
<dbReference type="Pfam" id="PF01048">
    <property type="entry name" value="PNP_UDP_1"/>
    <property type="match status" value="2"/>
</dbReference>
<dbReference type="GO" id="GO:0005829">
    <property type="term" value="C:cytosol"/>
    <property type="evidence" value="ECO:0007669"/>
    <property type="project" value="TreeGrafter"/>
</dbReference>
<dbReference type="PANTHER" id="PTHR46832:SF1">
    <property type="entry name" value="5'-METHYLTHIOADENOSINE_S-ADENOSYLHOMOCYSTEINE NUCLEOSIDASE"/>
    <property type="match status" value="1"/>
</dbReference>
<evidence type="ECO:0000313" key="3">
    <source>
        <dbReference type="Proteomes" id="UP000199417"/>
    </source>
</evidence>
<dbReference type="SUPFAM" id="SSF53167">
    <property type="entry name" value="Purine and uridine phosphorylases"/>
    <property type="match status" value="1"/>
</dbReference>
<dbReference type="NCBIfam" id="NF004168">
    <property type="entry name" value="PRK05634.1"/>
    <property type="match status" value="1"/>
</dbReference>
<evidence type="ECO:0000259" key="1">
    <source>
        <dbReference type="Pfam" id="PF01048"/>
    </source>
</evidence>
<dbReference type="InterPro" id="IPR035994">
    <property type="entry name" value="Nucleoside_phosphorylase_sf"/>
</dbReference>
<dbReference type="GO" id="GO:0008930">
    <property type="term" value="F:methylthioadenosine nucleosidase activity"/>
    <property type="evidence" value="ECO:0007669"/>
    <property type="project" value="TreeGrafter"/>
</dbReference>
<sequence>MTTAPILVVSATAGEASHVPDRFEVLVTGIGKVNAAVAVTEALARHRPGAMPLVVNIGTAGALHDRHAGLFLPSAALNHDISAEVLRSLGHPVLDRIGLDDGDGTVLATGDAFVSDAAVRDALAVRADLVDMEGFAVASACARMGARCRLVKHVSDRADDSAMDWPAQVDASARVLAHWLTQNL</sequence>
<dbReference type="PANTHER" id="PTHR46832">
    <property type="entry name" value="5'-METHYLTHIOADENOSINE/S-ADENOSYLHOMOCYSTEINE NUCLEOSIDASE"/>
    <property type="match status" value="1"/>
</dbReference>
<organism evidence="2 3">
    <name type="scientific">Rhodococcus tukisamuensis</name>
    <dbReference type="NCBI Taxonomy" id="168276"/>
    <lineage>
        <taxon>Bacteria</taxon>
        <taxon>Bacillati</taxon>
        <taxon>Actinomycetota</taxon>
        <taxon>Actinomycetes</taxon>
        <taxon>Mycobacteriales</taxon>
        <taxon>Nocardiaceae</taxon>
        <taxon>Rhodococcus</taxon>
    </lineage>
</organism>
<feature type="domain" description="Nucleoside phosphorylase" evidence="1">
    <location>
        <begin position="25"/>
        <end position="83"/>
    </location>
</feature>
<feature type="domain" description="Nucleoside phosphorylase" evidence="1">
    <location>
        <begin position="106"/>
        <end position="162"/>
    </location>
</feature>
<dbReference type="EMBL" id="FNAB01000006">
    <property type="protein sequence ID" value="SDD78426.1"/>
    <property type="molecule type" value="Genomic_DNA"/>
</dbReference>
<dbReference type="AlphaFoldDB" id="A0A1G6XME3"/>